<accession>A0ABT8RZX3</accession>
<dbReference type="SUPFAM" id="SSF53474">
    <property type="entry name" value="alpha/beta-Hydrolases"/>
    <property type="match status" value="1"/>
</dbReference>
<reference evidence="2" key="1">
    <citation type="submission" date="2023-06" db="EMBL/GenBank/DDBJ databases">
        <authorList>
            <person name="Jiang Y."/>
            <person name="Liu Q."/>
        </authorList>
    </citation>
    <scope>NUCLEOTIDE SEQUENCE</scope>
    <source>
        <strain evidence="2">CGMCC 1.12090</strain>
    </source>
</reference>
<dbReference type="GO" id="GO:0016787">
    <property type="term" value="F:hydrolase activity"/>
    <property type="evidence" value="ECO:0007669"/>
    <property type="project" value="UniProtKB-KW"/>
</dbReference>
<keyword evidence="3" id="KW-1185">Reference proteome</keyword>
<protein>
    <submittedName>
        <fullName evidence="2">Lipase family protein</fullName>
        <ecNumber evidence="2">3.1.1.-</ecNumber>
    </submittedName>
</protein>
<dbReference type="PANTHER" id="PTHR45856:SF24">
    <property type="entry name" value="FUNGAL LIPASE-LIKE DOMAIN-CONTAINING PROTEIN"/>
    <property type="match status" value="1"/>
</dbReference>
<evidence type="ECO:0000313" key="3">
    <source>
        <dbReference type="Proteomes" id="UP001169027"/>
    </source>
</evidence>
<organism evidence="2 3">
    <name type="scientific">Variovorax ginsengisoli</name>
    <dbReference type="NCBI Taxonomy" id="363844"/>
    <lineage>
        <taxon>Bacteria</taxon>
        <taxon>Pseudomonadati</taxon>
        <taxon>Pseudomonadota</taxon>
        <taxon>Betaproteobacteria</taxon>
        <taxon>Burkholderiales</taxon>
        <taxon>Comamonadaceae</taxon>
        <taxon>Variovorax</taxon>
    </lineage>
</organism>
<evidence type="ECO:0000259" key="1">
    <source>
        <dbReference type="Pfam" id="PF01764"/>
    </source>
</evidence>
<dbReference type="Proteomes" id="UP001169027">
    <property type="component" value="Unassembled WGS sequence"/>
</dbReference>
<dbReference type="InterPro" id="IPR051218">
    <property type="entry name" value="Sec_MonoDiacylglyc_Lipase"/>
</dbReference>
<dbReference type="Pfam" id="PF01764">
    <property type="entry name" value="Lipase_3"/>
    <property type="match status" value="1"/>
</dbReference>
<evidence type="ECO:0000313" key="2">
    <source>
        <dbReference type="EMBL" id="MDO1532214.1"/>
    </source>
</evidence>
<proteinExistence type="predicted"/>
<keyword evidence="2" id="KW-0378">Hydrolase</keyword>
<dbReference type="RefSeq" id="WP_301806367.1">
    <property type="nucleotide sequence ID" value="NZ_JAUJZH010000004.1"/>
</dbReference>
<dbReference type="CDD" id="cd00519">
    <property type="entry name" value="Lipase_3"/>
    <property type="match status" value="1"/>
</dbReference>
<dbReference type="InterPro" id="IPR029058">
    <property type="entry name" value="AB_hydrolase_fold"/>
</dbReference>
<sequence>MSSGADAKVSIEYDASPDALFHPEKQPTMFVGRPDVTLPGLAVEAARLAYLHAESDPAESRRLADALRLAGFAQPAHFADQSTGAYGYASLRAADGLAMIAFRGTQPDDPKDVLADLALLPTPWAGGHVHSGFGRAAESLETQVLQWLSIGAPHRRRLLLCGHSLGAAMATIFAGLVEPTDVITIGSPRVGDIDFVDSLPARAMTRIVNCADVVPTLPPGITSYHHVGRLLYIDKDGVLHDNPETPFVLKDRLTGQAAHAARVLAQPRPEALPARALTDHSPVNYLRAFF</sequence>
<dbReference type="EC" id="3.1.1.-" evidence="2"/>
<dbReference type="EMBL" id="JAUKVY010000004">
    <property type="protein sequence ID" value="MDO1532214.1"/>
    <property type="molecule type" value="Genomic_DNA"/>
</dbReference>
<dbReference type="Gene3D" id="3.40.50.1820">
    <property type="entry name" value="alpha/beta hydrolase"/>
    <property type="match status" value="1"/>
</dbReference>
<comment type="caution">
    <text evidence="2">The sequence shown here is derived from an EMBL/GenBank/DDBJ whole genome shotgun (WGS) entry which is preliminary data.</text>
</comment>
<name>A0ABT8RZX3_9BURK</name>
<gene>
    <name evidence="2" type="ORF">Q2T77_07930</name>
</gene>
<dbReference type="InterPro" id="IPR002921">
    <property type="entry name" value="Fungal_lipase-type"/>
</dbReference>
<dbReference type="PANTHER" id="PTHR45856">
    <property type="entry name" value="ALPHA/BETA-HYDROLASES SUPERFAMILY PROTEIN"/>
    <property type="match status" value="1"/>
</dbReference>
<feature type="domain" description="Fungal lipase-type" evidence="1">
    <location>
        <begin position="100"/>
        <end position="219"/>
    </location>
</feature>